<dbReference type="Pfam" id="PF00034">
    <property type="entry name" value="Cytochrom_C"/>
    <property type="match status" value="1"/>
</dbReference>
<comment type="similarity">
    <text evidence="2">Belongs to the oxidase-dependent Fe transporter (OFeT) (TC 9.A.10.1) family.</text>
</comment>
<dbReference type="KEGG" id="sva:SVA_3127"/>
<keyword evidence="11" id="KW-0732">Signal</keyword>
<evidence type="ECO:0000256" key="11">
    <source>
        <dbReference type="SAM" id="SignalP"/>
    </source>
</evidence>
<dbReference type="GO" id="GO:0033573">
    <property type="term" value="C:high-affinity iron permease complex"/>
    <property type="evidence" value="ECO:0007669"/>
    <property type="project" value="InterPro"/>
</dbReference>
<feature type="chain" id="PRO_5008571265" evidence="11">
    <location>
        <begin position="22"/>
        <end position="642"/>
    </location>
</feature>
<dbReference type="InterPro" id="IPR009056">
    <property type="entry name" value="Cyt_c-like_dom"/>
</dbReference>
<feature type="domain" description="Cytochrome c" evidence="12">
    <location>
        <begin position="125"/>
        <end position="212"/>
    </location>
</feature>
<evidence type="ECO:0000256" key="5">
    <source>
        <dbReference type="ARBA" id="ARBA00022723"/>
    </source>
</evidence>
<dbReference type="GO" id="GO:0015093">
    <property type="term" value="F:ferrous iron transmembrane transporter activity"/>
    <property type="evidence" value="ECO:0007669"/>
    <property type="project" value="TreeGrafter"/>
</dbReference>
<evidence type="ECO:0000256" key="2">
    <source>
        <dbReference type="ARBA" id="ARBA00008333"/>
    </source>
</evidence>
<keyword evidence="3 9" id="KW-0349">Heme</keyword>
<sequence length="642" mass="68356">MRLRLLLSVILLLALIPAARARDAAQTALHLLDYIAVDYAEAVENGTVKNADEYQEMREFTGQVQGLIQGLPENEARSRLLSDASALAARIGAKAEVREVAAKATALRWAVIRAYDLQIAPKTAPDLKRGATLYAEHCAACHGAEGRGDGAAGKGLDPAPSDFHDAGRMASRSVYGLYNTITLGVDGTGMASYRRLSEEDRWALAFYVANFGATDETRAEGRALWAGGKGRDSFPDLANVATLSANEIKERFGEDGVALQAYLRANPAAVVATKPSPLEFAIATLARSLDAYRVGARAEAARLAIQAYLEGFELIESGLQNVDPGLMARTEREMMAYRGLLQSGAPLEQVEKQAAAVQALLADVREVLGGAQLSWATTFGAALVILLREGTEAILVVAAILAFLTRAGRTEARRWVHAGWIAALALGLLTWAVSNYVVEISGAGREVTEGVTALIAAAMLLYVGYWLHSKSHSAAWQRFIRDKVSGALSTGTVWTLAVVSFLAVYREAFETVLFYQALSAQAGPEGYGALLAGLGLAAVLLVAVAWAILRASVKLPIGLFFSASGIVLLILAVIFTGQGIAALQEAGKIGADAVRFITVPMLGVYPTLQTLSAQALAIILSAFGLWWATRKGRPVSDDTREK</sequence>
<dbReference type="OrthoDB" id="8215804at2"/>
<dbReference type="SUPFAM" id="SSF46626">
    <property type="entry name" value="Cytochrome c"/>
    <property type="match status" value="1"/>
</dbReference>
<evidence type="ECO:0000256" key="1">
    <source>
        <dbReference type="ARBA" id="ARBA00004141"/>
    </source>
</evidence>
<evidence type="ECO:0000256" key="7">
    <source>
        <dbReference type="ARBA" id="ARBA00023004"/>
    </source>
</evidence>
<reference evidence="13 14" key="1">
    <citation type="submission" date="2015-08" db="EMBL/GenBank/DDBJ databases">
        <title>Complete genome sequence of Sulfurifustis variabilis.</title>
        <authorList>
            <person name="Miura A."/>
            <person name="Kojima H."/>
            <person name="Fukui M."/>
        </authorList>
    </citation>
    <scope>NUCLEOTIDE SEQUENCE [LARGE SCALE GENOMIC DNA]</scope>
    <source>
        <strain evidence="14">skN76</strain>
    </source>
</reference>
<dbReference type="Gene3D" id="1.10.760.10">
    <property type="entry name" value="Cytochrome c-like domain"/>
    <property type="match status" value="1"/>
</dbReference>
<feature type="transmembrane region" description="Helical" evidence="10">
    <location>
        <begin position="487"/>
        <end position="506"/>
    </location>
</feature>
<dbReference type="GO" id="GO:0009055">
    <property type="term" value="F:electron transfer activity"/>
    <property type="evidence" value="ECO:0007669"/>
    <property type="project" value="InterPro"/>
</dbReference>
<dbReference type="PANTHER" id="PTHR31632">
    <property type="entry name" value="IRON TRANSPORTER FTH1"/>
    <property type="match status" value="1"/>
</dbReference>
<evidence type="ECO:0000256" key="10">
    <source>
        <dbReference type="SAM" id="Phobius"/>
    </source>
</evidence>
<feature type="transmembrane region" description="Helical" evidence="10">
    <location>
        <begin position="526"/>
        <end position="548"/>
    </location>
</feature>
<keyword evidence="7 9" id="KW-0408">Iron</keyword>
<dbReference type="GO" id="GO:0046872">
    <property type="term" value="F:metal ion binding"/>
    <property type="evidence" value="ECO:0007669"/>
    <property type="project" value="UniProtKB-KW"/>
</dbReference>
<proteinExistence type="inferred from homology"/>
<evidence type="ECO:0000256" key="3">
    <source>
        <dbReference type="ARBA" id="ARBA00022617"/>
    </source>
</evidence>
<comment type="subcellular location">
    <subcellularLocation>
        <location evidence="1">Membrane</location>
        <topology evidence="1">Multi-pass membrane protein</topology>
    </subcellularLocation>
</comment>
<dbReference type="Pfam" id="PF03239">
    <property type="entry name" value="FTR1"/>
    <property type="match status" value="1"/>
</dbReference>
<evidence type="ECO:0000256" key="6">
    <source>
        <dbReference type="ARBA" id="ARBA00022989"/>
    </source>
</evidence>
<evidence type="ECO:0000313" key="13">
    <source>
        <dbReference type="EMBL" id="BAU49675.1"/>
    </source>
</evidence>
<keyword evidence="4 10" id="KW-0812">Transmembrane</keyword>
<feature type="transmembrane region" description="Helical" evidence="10">
    <location>
        <begin position="611"/>
        <end position="628"/>
    </location>
</feature>
<evidence type="ECO:0000256" key="4">
    <source>
        <dbReference type="ARBA" id="ARBA00022692"/>
    </source>
</evidence>
<keyword evidence="6 10" id="KW-1133">Transmembrane helix</keyword>
<gene>
    <name evidence="13" type="ORF">SVA_3127</name>
</gene>
<dbReference type="PANTHER" id="PTHR31632:SF2">
    <property type="entry name" value="PLASMA MEMBRANE IRON PERMEASE"/>
    <property type="match status" value="1"/>
</dbReference>
<keyword evidence="5 9" id="KW-0479">Metal-binding</keyword>
<evidence type="ECO:0000259" key="12">
    <source>
        <dbReference type="PROSITE" id="PS51007"/>
    </source>
</evidence>
<feature type="transmembrane region" description="Helical" evidence="10">
    <location>
        <begin position="379"/>
        <end position="404"/>
    </location>
</feature>
<name>A0A1B4V845_9GAMM</name>
<dbReference type="GO" id="GO:0020037">
    <property type="term" value="F:heme binding"/>
    <property type="evidence" value="ECO:0007669"/>
    <property type="project" value="InterPro"/>
</dbReference>
<keyword evidence="14" id="KW-1185">Reference proteome</keyword>
<dbReference type="RefSeq" id="WP_096462053.1">
    <property type="nucleotide sequence ID" value="NZ_AP014936.1"/>
</dbReference>
<feature type="transmembrane region" description="Helical" evidence="10">
    <location>
        <begin position="416"/>
        <end position="438"/>
    </location>
</feature>
<accession>A0A1B4V845</accession>
<evidence type="ECO:0000256" key="8">
    <source>
        <dbReference type="ARBA" id="ARBA00023136"/>
    </source>
</evidence>
<feature type="transmembrane region" description="Helical" evidence="10">
    <location>
        <begin position="555"/>
        <end position="575"/>
    </location>
</feature>
<dbReference type="AlphaFoldDB" id="A0A1B4V845"/>
<feature type="transmembrane region" description="Helical" evidence="10">
    <location>
        <begin position="450"/>
        <end position="467"/>
    </location>
</feature>
<evidence type="ECO:0000256" key="9">
    <source>
        <dbReference type="PROSITE-ProRule" id="PRU00433"/>
    </source>
</evidence>
<dbReference type="InterPro" id="IPR004923">
    <property type="entry name" value="FTR1/Fip1/EfeU"/>
</dbReference>
<keyword evidence="8 10" id="KW-0472">Membrane</keyword>
<dbReference type="EMBL" id="AP014936">
    <property type="protein sequence ID" value="BAU49675.1"/>
    <property type="molecule type" value="Genomic_DNA"/>
</dbReference>
<dbReference type="Proteomes" id="UP000218899">
    <property type="component" value="Chromosome"/>
</dbReference>
<dbReference type="InterPro" id="IPR036909">
    <property type="entry name" value="Cyt_c-like_dom_sf"/>
</dbReference>
<evidence type="ECO:0000313" key="14">
    <source>
        <dbReference type="Proteomes" id="UP000218899"/>
    </source>
</evidence>
<organism evidence="13 14">
    <name type="scientific">Sulfurifustis variabilis</name>
    <dbReference type="NCBI Taxonomy" id="1675686"/>
    <lineage>
        <taxon>Bacteria</taxon>
        <taxon>Pseudomonadati</taxon>
        <taxon>Pseudomonadota</taxon>
        <taxon>Gammaproteobacteria</taxon>
        <taxon>Acidiferrobacterales</taxon>
        <taxon>Acidiferrobacteraceae</taxon>
        <taxon>Sulfurifustis</taxon>
    </lineage>
</organism>
<feature type="signal peptide" evidence="11">
    <location>
        <begin position="1"/>
        <end position="21"/>
    </location>
</feature>
<protein>
    <submittedName>
        <fullName evidence="13">Iron permease</fullName>
    </submittedName>
</protein>
<dbReference type="PROSITE" id="PS51007">
    <property type="entry name" value="CYTC"/>
    <property type="match status" value="1"/>
</dbReference>